<dbReference type="AlphaFoldDB" id="A0A8S8XDE1"/>
<dbReference type="InterPro" id="IPR050099">
    <property type="entry name" value="SIS_GmhA/DiaA_subfam"/>
</dbReference>
<keyword evidence="3" id="KW-1185">Reference proteome</keyword>
<dbReference type="Proteomes" id="UP000681075">
    <property type="component" value="Unassembled WGS sequence"/>
</dbReference>
<comment type="caution">
    <text evidence="2">The sequence shown here is derived from an EMBL/GenBank/DDBJ whole genome shotgun (WGS) entry which is preliminary data.</text>
</comment>
<evidence type="ECO:0000313" key="3">
    <source>
        <dbReference type="Proteomes" id="UP000681075"/>
    </source>
</evidence>
<dbReference type="EMBL" id="BOPV01000001">
    <property type="protein sequence ID" value="GIL41453.1"/>
    <property type="molecule type" value="Genomic_DNA"/>
</dbReference>
<evidence type="ECO:0000259" key="1">
    <source>
        <dbReference type="PROSITE" id="PS51464"/>
    </source>
</evidence>
<evidence type="ECO:0000313" key="2">
    <source>
        <dbReference type="EMBL" id="GIL41453.1"/>
    </source>
</evidence>
<dbReference type="RefSeq" id="WP_420244933.1">
    <property type="nucleotide sequence ID" value="NZ_BOPV01000001.1"/>
</dbReference>
<sequence>MDRTQTYFATLGSMASKVVASQTAGTQLALDAALGALVDRVRQVHDAGGKIMFVGNGGSAGIASHMTTDYAKNGGFRAVCFNDGAQLTCLANDLGYENVFAYPVALHARPGDMLIAISSSGRSASILNAVAAARKAGCYVVGLSGFQPDNPLRALGDVNLYVPDDSYGFVEITHLALCHAILDYAMGWTGKANKDEANGA</sequence>
<dbReference type="Gene3D" id="3.40.50.10490">
    <property type="entry name" value="Glucose-6-phosphate isomerase like protein, domain 1"/>
    <property type="match status" value="1"/>
</dbReference>
<dbReference type="CDD" id="cd05006">
    <property type="entry name" value="SIS_GmhA"/>
    <property type="match status" value="1"/>
</dbReference>
<dbReference type="PROSITE" id="PS51464">
    <property type="entry name" value="SIS"/>
    <property type="match status" value="1"/>
</dbReference>
<name>A0A8S8XDE1_9PROT</name>
<dbReference type="InterPro" id="IPR046348">
    <property type="entry name" value="SIS_dom_sf"/>
</dbReference>
<accession>A0A8S8XDE1</accession>
<dbReference type="GO" id="GO:1901135">
    <property type="term" value="P:carbohydrate derivative metabolic process"/>
    <property type="evidence" value="ECO:0007669"/>
    <property type="project" value="InterPro"/>
</dbReference>
<dbReference type="InterPro" id="IPR035461">
    <property type="entry name" value="GmhA/DiaA"/>
</dbReference>
<feature type="domain" description="SIS" evidence="1">
    <location>
        <begin position="37"/>
        <end position="191"/>
    </location>
</feature>
<dbReference type="GO" id="GO:0097367">
    <property type="term" value="F:carbohydrate derivative binding"/>
    <property type="evidence" value="ECO:0007669"/>
    <property type="project" value="InterPro"/>
</dbReference>
<protein>
    <recommendedName>
        <fullName evidence="1">SIS domain-containing protein</fullName>
    </recommendedName>
</protein>
<dbReference type="PANTHER" id="PTHR30390:SF7">
    <property type="entry name" value="PHOSPHOHEPTOSE ISOMERASE"/>
    <property type="match status" value="1"/>
</dbReference>
<reference evidence="2" key="1">
    <citation type="submission" date="2021-02" db="EMBL/GenBank/DDBJ databases">
        <title>Genome sequence of Rhodospirillales sp. strain TMPK1 isolated from soil.</title>
        <authorList>
            <person name="Nakai R."/>
            <person name="Kusada H."/>
            <person name="Tamaki H."/>
        </authorList>
    </citation>
    <scope>NUCLEOTIDE SEQUENCE</scope>
    <source>
        <strain evidence="2">TMPK1</strain>
    </source>
</reference>
<dbReference type="PANTHER" id="PTHR30390">
    <property type="entry name" value="SEDOHEPTULOSE 7-PHOSPHATE ISOMERASE / DNAA INITIATOR-ASSOCIATING FACTOR FOR REPLICATION INITIATION"/>
    <property type="match status" value="1"/>
</dbReference>
<dbReference type="SUPFAM" id="SSF53697">
    <property type="entry name" value="SIS domain"/>
    <property type="match status" value="1"/>
</dbReference>
<dbReference type="InterPro" id="IPR001347">
    <property type="entry name" value="SIS_dom"/>
</dbReference>
<organism evidence="2 3">
    <name type="scientific">Roseiterribacter gracilis</name>
    <dbReference type="NCBI Taxonomy" id="2812848"/>
    <lineage>
        <taxon>Bacteria</taxon>
        <taxon>Pseudomonadati</taxon>
        <taxon>Pseudomonadota</taxon>
        <taxon>Alphaproteobacteria</taxon>
        <taxon>Rhodospirillales</taxon>
        <taxon>Roseiterribacteraceae</taxon>
        <taxon>Roseiterribacter</taxon>
    </lineage>
</organism>
<gene>
    <name evidence="2" type="ORF">TMPK1_36900</name>
</gene>
<proteinExistence type="predicted"/>
<dbReference type="Pfam" id="PF13580">
    <property type="entry name" value="SIS_2"/>
    <property type="match status" value="1"/>
</dbReference>